<dbReference type="GO" id="GO:0005576">
    <property type="term" value="C:extracellular region"/>
    <property type="evidence" value="ECO:0007669"/>
    <property type="project" value="UniProtKB-SubCell"/>
</dbReference>
<dbReference type="InterPro" id="IPR002509">
    <property type="entry name" value="NODB_dom"/>
</dbReference>
<proteinExistence type="predicted"/>
<feature type="domain" description="NodB homology" evidence="3">
    <location>
        <begin position="84"/>
        <end position="276"/>
    </location>
</feature>
<dbReference type="Proteomes" id="UP000245790">
    <property type="component" value="Unassembled WGS sequence"/>
</dbReference>
<evidence type="ECO:0000313" key="4">
    <source>
        <dbReference type="EMBL" id="PWK53708.1"/>
    </source>
</evidence>
<dbReference type="AlphaFoldDB" id="A0A316FYU8"/>
<name>A0A316FYU8_9GAMM</name>
<dbReference type="GO" id="GO:0005975">
    <property type="term" value="P:carbohydrate metabolic process"/>
    <property type="evidence" value="ECO:0007669"/>
    <property type="project" value="InterPro"/>
</dbReference>
<dbReference type="InterPro" id="IPR051398">
    <property type="entry name" value="Polysacch_Deacetylase"/>
</dbReference>
<gene>
    <name evidence="4" type="ORF">C8D97_10296</name>
</gene>
<dbReference type="Gene3D" id="3.20.20.370">
    <property type="entry name" value="Glycoside hydrolase/deacetylase"/>
    <property type="match status" value="1"/>
</dbReference>
<evidence type="ECO:0000313" key="5">
    <source>
        <dbReference type="Proteomes" id="UP000245790"/>
    </source>
</evidence>
<keyword evidence="2" id="KW-0732">Signal</keyword>
<dbReference type="InterPro" id="IPR011330">
    <property type="entry name" value="Glyco_hydro/deAcase_b/a-brl"/>
</dbReference>
<dbReference type="SUPFAM" id="SSF88713">
    <property type="entry name" value="Glycoside hydrolase/deacetylase"/>
    <property type="match status" value="1"/>
</dbReference>
<dbReference type="PANTHER" id="PTHR34216:SF3">
    <property type="entry name" value="POLY-BETA-1,6-N-ACETYL-D-GLUCOSAMINE N-DEACETYLASE"/>
    <property type="match status" value="1"/>
</dbReference>
<dbReference type="GO" id="GO:0016810">
    <property type="term" value="F:hydrolase activity, acting on carbon-nitrogen (but not peptide) bonds"/>
    <property type="evidence" value="ECO:0007669"/>
    <property type="project" value="InterPro"/>
</dbReference>
<dbReference type="CDD" id="cd10918">
    <property type="entry name" value="CE4_NodB_like_5s_6s"/>
    <property type="match status" value="1"/>
</dbReference>
<evidence type="ECO:0000256" key="2">
    <source>
        <dbReference type="ARBA" id="ARBA00022729"/>
    </source>
</evidence>
<dbReference type="PANTHER" id="PTHR34216">
    <property type="match status" value="1"/>
</dbReference>
<comment type="caution">
    <text evidence="4">The sequence shown here is derived from an EMBL/GenBank/DDBJ whole genome shotgun (WGS) entry which is preliminary data.</text>
</comment>
<protein>
    <submittedName>
        <fullName evidence="4">Polysaccharide deacetylase</fullName>
    </submittedName>
</protein>
<dbReference type="OrthoDB" id="9814639at2"/>
<organism evidence="4 5">
    <name type="scientific">Pleionea mediterranea</name>
    <dbReference type="NCBI Taxonomy" id="523701"/>
    <lineage>
        <taxon>Bacteria</taxon>
        <taxon>Pseudomonadati</taxon>
        <taxon>Pseudomonadota</taxon>
        <taxon>Gammaproteobacteria</taxon>
        <taxon>Oceanospirillales</taxon>
        <taxon>Pleioneaceae</taxon>
        <taxon>Pleionea</taxon>
    </lineage>
</organism>
<dbReference type="Pfam" id="PF01522">
    <property type="entry name" value="Polysacc_deac_1"/>
    <property type="match status" value="1"/>
</dbReference>
<evidence type="ECO:0000256" key="1">
    <source>
        <dbReference type="ARBA" id="ARBA00004613"/>
    </source>
</evidence>
<accession>A0A316FYU8</accession>
<sequence length="335" mass="38284">MTQGLKHTLINLLTSPLVTSATHPVRRNKVPIFMLHRLANVDAGIRGHSLDLIEQALDYCLANGYKIISLEQAIHLSRQPYLNRERYVCFTIDDGFYDQGEYIAKLFELKSAPLTFFLATDMVDKGHWSWDYQLEYIINKTTSDELTITINGQPHNWALTGSAQKTLCKRSLQTLLKKLPIASTEKIVKEISAHLKINVPQQAPDAYRTLTWPMVKSLESDLIQFGPHTQSHTVLSQLDDDRAFAEINGSMERLKQELRNPVNIFCYPTGRETKDFGEREKIMVKEQGFDAAVSADPGYLNLTRSNDPFAINRFSFPNDLTTFKKYVSWLELLRS</sequence>
<dbReference type="EMBL" id="QGGU01000002">
    <property type="protein sequence ID" value="PWK53708.1"/>
    <property type="molecule type" value="Genomic_DNA"/>
</dbReference>
<keyword evidence="5" id="KW-1185">Reference proteome</keyword>
<evidence type="ECO:0000259" key="3">
    <source>
        <dbReference type="Pfam" id="PF01522"/>
    </source>
</evidence>
<reference evidence="4 5" key="1">
    <citation type="submission" date="2018-05" db="EMBL/GenBank/DDBJ databases">
        <title>Genomic Encyclopedia of Type Strains, Phase IV (KMG-IV): sequencing the most valuable type-strain genomes for metagenomic binning, comparative biology and taxonomic classification.</title>
        <authorList>
            <person name="Goeker M."/>
        </authorList>
    </citation>
    <scope>NUCLEOTIDE SEQUENCE [LARGE SCALE GENOMIC DNA]</scope>
    <source>
        <strain evidence="4 5">DSM 25350</strain>
    </source>
</reference>
<comment type="subcellular location">
    <subcellularLocation>
        <location evidence="1">Secreted</location>
    </subcellularLocation>
</comment>